<dbReference type="Proteomes" id="UP001160758">
    <property type="component" value="Unassembled WGS sequence"/>
</dbReference>
<dbReference type="Proteomes" id="UP000515756">
    <property type="component" value="Chromosome"/>
</dbReference>
<reference evidence="11" key="3">
    <citation type="submission" date="2020-12" db="EMBL/GenBank/DDBJ databases">
        <title>GES Beta-lactamases isolated from hospital effluents in Brazil.</title>
        <authorList>
            <person name="Conte D."/>
            <person name="Mesa D."/>
            <person name="Palmeiro J.K."/>
            <person name="Dalla-Costa L.M."/>
        </authorList>
    </citation>
    <scope>NUCLEOTIDE SEQUENCE [LARGE SCALE GENOMIC DNA]</scope>
    <source>
        <strain evidence="11">Aero21</strain>
    </source>
</reference>
<evidence type="ECO:0000313" key="7">
    <source>
        <dbReference type="EMBL" id="MDH1506250.1"/>
    </source>
</evidence>
<protein>
    <submittedName>
        <fullName evidence="8">DUF3545 family protein</fullName>
    </submittedName>
</protein>
<dbReference type="Proteomes" id="UP001161704">
    <property type="component" value="Unassembled WGS sequence"/>
</dbReference>
<evidence type="ECO:0000313" key="15">
    <source>
        <dbReference type="Proteomes" id="UP000737420"/>
    </source>
</evidence>
<evidence type="ECO:0000313" key="4">
    <source>
        <dbReference type="EMBL" id="GJA53265.1"/>
    </source>
</evidence>
<dbReference type="EMBL" id="CP025706">
    <property type="protein sequence ID" value="AXB04050.1"/>
    <property type="molecule type" value="Genomic_DNA"/>
</dbReference>
<dbReference type="OrthoDB" id="5918741at2"/>
<accession>A0A081LJ32</accession>
<dbReference type="Proteomes" id="UP000887009">
    <property type="component" value="Unassembled WGS sequence"/>
</dbReference>
<evidence type="ECO:0000313" key="13">
    <source>
        <dbReference type="EMBL" id="WFF99000.1"/>
    </source>
</evidence>
<dbReference type="Proteomes" id="UP001218423">
    <property type="component" value="Chromosome"/>
</dbReference>
<dbReference type="EMBL" id="BPNN01000037">
    <property type="protein sequence ID" value="GJA63973.1"/>
    <property type="molecule type" value="Genomic_DNA"/>
</dbReference>
<dbReference type="EMBL" id="CP065937">
    <property type="protein sequence ID" value="QQA60126.1"/>
    <property type="molecule type" value="Genomic_DNA"/>
</dbReference>
<evidence type="ECO:0000313" key="17">
    <source>
        <dbReference type="Proteomes" id="UP001304847"/>
    </source>
</evidence>
<reference evidence="12" key="7">
    <citation type="submission" date="2023-04" db="EMBL/GenBank/DDBJ databases">
        <title>Whole Genome Sequence of Multi-drug resistant Aeromonas caviae as a gut pathogen in newborn.</title>
        <authorList>
            <person name="Jadhav S.V."/>
            <person name="Saroj S.D."/>
            <person name="Saha U.B."/>
            <person name="Sen S."/>
            <person name="Kher A."/>
        </authorList>
    </citation>
    <scope>NUCLEOTIDE SEQUENCE</scope>
    <source>
        <strain evidence="12">SVJ23</strain>
    </source>
</reference>
<reference evidence="1" key="1">
    <citation type="journal article" date="2019" name="J Environ">
        <title>Genetic characterization and potential molecular dissemination mechanism of tet (31) gene in Aeromonas caviae from an oxytetracycline wastewater treatment system.</title>
        <authorList>
            <person name="Shi Y."/>
            <person name="Tian Z."/>
            <person name="Leclercq S.O."/>
            <person name="Zhang H."/>
            <person name="Yang M."/>
            <person name="Zhang Y."/>
        </authorList>
    </citation>
    <scope>NUCLEOTIDE SEQUENCE</scope>
    <source>
        <strain evidence="1">T25-39</strain>
    </source>
</reference>
<keyword evidence="17" id="KW-1185">Reference proteome</keyword>
<dbReference type="Proteomes" id="UP000886939">
    <property type="component" value="Unassembled WGS sequence"/>
</dbReference>
<dbReference type="Proteomes" id="UP000266778">
    <property type="component" value="Chromosome"/>
</dbReference>
<reference evidence="3 15" key="4">
    <citation type="submission" date="2021-07" db="EMBL/GenBank/DDBJ databases">
        <title>Draft genome sequence of carbapenem-resistant Aeromonas spp. in Japan.</title>
        <authorList>
            <person name="Maehana S."/>
            <person name="Suzuki M."/>
            <person name="Kitasato H."/>
        </authorList>
    </citation>
    <scope>NUCLEOTIDE SEQUENCE [LARGE SCALE GENOMIC DNA]</scope>
    <source>
        <strain evidence="3">KAM343</strain>
        <strain evidence="4">KAM348</strain>
        <strain evidence="5">KAM351</strain>
        <strain evidence="6 15">KAM382</strain>
    </source>
</reference>
<evidence type="ECO:0000313" key="8">
    <source>
        <dbReference type="EMBL" id="MDH1897221.1"/>
    </source>
</evidence>
<reference evidence="9" key="8">
    <citation type="submission" date="2023-11" db="EMBL/GenBank/DDBJ databases">
        <title>WGS of Aeromonas in Northern Israel.</title>
        <authorList>
            <person name="Hershko Y."/>
        </authorList>
    </citation>
    <scope>NUCLEOTIDE SEQUENCE</scope>
    <source>
        <strain evidence="9">77416</strain>
    </source>
</reference>
<dbReference type="EMBL" id="JAWZVU010000197">
    <property type="protein sequence ID" value="MDX7723026.1"/>
    <property type="molecule type" value="Genomic_DNA"/>
</dbReference>
<evidence type="ECO:0000313" key="1">
    <source>
        <dbReference type="EMBL" id="AXB04050.1"/>
    </source>
</evidence>
<evidence type="ECO:0000313" key="2">
    <source>
        <dbReference type="EMBL" id="BBQ32129.1"/>
    </source>
</evidence>
<dbReference type="AlphaFoldDB" id="A0A081LJ32"/>
<evidence type="ECO:0000313" key="11">
    <source>
        <dbReference type="EMBL" id="QQA60126.1"/>
    </source>
</evidence>
<evidence type="ECO:0000313" key="10">
    <source>
        <dbReference type="EMBL" id="MEA9438467.1"/>
    </source>
</evidence>
<dbReference type="Proteomes" id="UP001277183">
    <property type="component" value="Unassembled WGS sequence"/>
</dbReference>
<reference evidence="8" key="5">
    <citation type="submission" date="2022-09" db="EMBL/GenBank/DDBJ databases">
        <title>Intensive care unit water sources are persistently colonized with multi-drug resistant bacteria and are the site of extensive horizontal gene transfer of antibiotic resistance genes.</title>
        <authorList>
            <person name="Diorio-Toth L."/>
        </authorList>
    </citation>
    <scope>NUCLEOTIDE SEQUENCE</scope>
    <source>
        <strain evidence="7">GD03710</strain>
        <strain evidence="8">GD03796</strain>
    </source>
</reference>
<dbReference type="EMBL" id="CP110176">
    <property type="protein sequence ID" value="UZC86547.1"/>
    <property type="molecule type" value="Genomic_DNA"/>
</dbReference>
<dbReference type="EMBL" id="BPNL01000005">
    <property type="protein sequence ID" value="GJA53265.1"/>
    <property type="molecule type" value="Genomic_DNA"/>
</dbReference>
<evidence type="ECO:0000313" key="9">
    <source>
        <dbReference type="EMBL" id="MDX7723026.1"/>
    </source>
</evidence>
<dbReference type="InterPro" id="IPR021932">
    <property type="entry name" value="DUF3545"/>
</dbReference>
<organism evidence="8 16">
    <name type="scientific">Aeromonas caviae</name>
    <name type="common">Aeromonas punctata</name>
    <dbReference type="NCBI Taxonomy" id="648"/>
    <lineage>
        <taxon>Bacteria</taxon>
        <taxon>Pseudomonadati</taxon>
        <taxon>Pseudomonadota</taxon>
        <taxon>Gammaproteobacteria</taxon>
        <taxon>Aeromonadales</taxon>
        <taxon>Aeromonadaceae</taxon>
        <taxon>Aeromonas</taxon>
    </lineage>
</organism>
<dbReference type="RefSeq" id="WP_010673858.1">
    <property type="nucleotide sequence ID" value="NZ_AP019195.1"/>
</dbReference>
<dbReference type="Proteomes" id="UP000886934">
    <property type="component" value="Unassembled WGS sequence"/>
</dbReference>
<dbReference type="EMBL" id="JAOCFT010000001">
    <property type="protein sequence ID" value="MDH1897221.1"/>
    <property type="molecule type" value="Genomic_DNA"/>
</dbReference>
<dbReference type="EMBL" id="JAYGOJ010000213">
    <property type="protein sequence ID" value="MEA9438467.1"/>
    <property type="molecule type" value="Genomic_DNA"/>
</dbReference>
<dbReference type="EMBL" id="CP120942">
    <property type="protein sequence ID" value="WFF99000.1"/>
    <property type="molecule type" value="Genomic_DNA"/>
</dbReference>
<gene>
    <name evidence="1" type="ORF">C1C91_02440</name>
    <name evidence="11" type="ORF">JC965_18285</name>
    <name evidence="3" type="ORF">KAM343_41070</name>
    <name evidence="4" type="ORF">KAM348_06880</name>
    <name evidence="5" type="ORF">KAM351_25840</name>
    <name evidence="6" type="ORF">KAM382_02510</name>
    <name evidence="8" type="ORF">N5I07_06525</name>
    <name evidence="7" type="ORF">N5I20_14395</name>
    <name evidence="12" type="ORF">OJY61_00935</name>
    <name evidence="13" type="ORF">P5S46_05345</name>
    <name evidence="9" type="ORF">SJS77_21735</name>
    <name evidence="10" type="ORF">VCX44_22350</name>
    <name evidence="2" type="ORF">WP2W18E01_37110</name>
</gene>
<dbReference type="Pfam" id="PF12065">
    <property type="entry name" value="DUF3545"/>
    <property type="match status" value="1"/>
</dbReference>
<reference evidence="2 14" key="2">
    <citation type="submission" date="2019-12" db="EMBL/GenBank/DDBJ databases">
        <title>complete genome sequences of Aeromonas caviae str. WP2-W18-ESBL-01 isolated from wastewater treatment plant effluent.</title>
        <authorList>
            <person name="Sekizuka T."/>
            <person name="Itokawa K."/>
            <person name="Yatsu K."/>
            <person name="Inamine Y."/>
            <person name="Kuroda M."/>
        </authorList>
    </citation>
    <scope>NUCLEOTIDE SEQUENCE [LARGE SCALE GENOMIC DNA]</scope>
    <source>
        <strain evidence="2 14">WP2-W18-ESBL-01</strain>
    </source>
</reference>
<proteinExistence type="predicted"/>
<dbReference type="KEGG" id="acav:VI35_05625"/>
<dbReference type="Proteomes" id="UP001304847">
    <property type="component" value="Unassembled WGS sequence"/>
</dbReference>
<dbReference type="Proteomes" id="UP000737420">
    <property type="component" value="Unassembled WGS sequence"/>
</dbReference>
<sequence length="59" mass="6960">MDMFNFDFDEVVELGSRSRGTTGKKRKWREIEALKDKHRLQKELQAIDIAYEGSDDLEL</sequence>
<dbReference type="EMBL" id="BPOP01000001">
    <property type="protein sequence ID" value="GJB90190.1"/>
    <property type="molecule type" value="Genomic_DNA"/>
</dbReference>
<dbReference type="EMBL" id="AP021927">
    <property type="protein sequence ID" value="BBQ32129.1"/>
    <property type="molecule type" value="Genomic_DNA"/>
</dbReference>
<evidence type="ECO:0000313" key="12">
    <source>
        <dbReference type="EMBL" id="UZC86547.1"/>
    </source>
</evidence>
<evidence type="ECO:0000313" key="3">
    <source>
        <dbReference type="EMBL" id="GJA43311.1"/>
    </source>
</evidence>
<reference evidence="10 17" key="9">
    <citation type="submission" date="2023-12" db="EMBL/GenBank/DDBJ databases">
        <title>Characterization of antibiotic resistance in Aeromonas spp. in hospital effluent.</title>
        <authorList>
            <person name="Negoseki B.R.S."/>
            <person name="Krul D."/>
            <person name="Siqueira A.C."/>
            <person name="Almeida M."/>
            <person name="Mesa D."/>
            <person name="Conte D."/>
            <person name="Dalla-Costa L.M."/>
        </authorList>
    </citation>
    <scope>NUCLEOTIDE SEQUENCE [LARGE SCALE GENOMIC DNA]</scope>
    <source>
        <strain evidence="10 17">36v</strain>
    </source>
</reference>
<dbReference type="EMBL" id="JAOCIZ010000058">
    <property type="protein sequence ID" value="MDH1506250.1"/>
    <property type="molecule type" value="Genomic_DNA"/>
</dbReference>
<dbReference type="EMBL" id="BPNI01000150">
    <property type="protein sequence ID" value="GJA43311.1"/>
    <property type="molecule type" value="Genomic_DNA"/>
</dbReference>
<name>A0A081LJ32_AERCA</name>
<reference evidence="13" key="6">
    <citation type="submission" date="2023-03" db="EMBL/GenBank/DDBJ databases">
        <title>Aeromonas caviae strain AC1520.</title>
        <authorList>
            <person name="Xie T."/>
            <person name="Zhang Q."/>
            <person name="Deng J."/>
            <person name="Li X."/>
        </authorList>
    </citation>
    <scope>NUCLEOTIDE SEQUENCE</scope>
    <source>
        <strain evidence="13">AC1520</strain>
    </source>
</reference>
<evidence type="ECO:0000313" key="6">
    <source>
        <dbReference type="EMBL" id="GJB90190.1"/>
    </source>
</evidence>
<dbReference type="Proteomes" id="UP001163285">
    <property type="component" value="Chromosome"/>
</dbReference>
<evidence type="ECO:0000313" key="16">
    <source>
        <dbReference type="Proteomes" id="UP001160758"/>
    </source>
</evidence>
<evidence type="ECO:0000313" key="5">
    <source>
        <dbReference type="EMBL" id="GJA63973.1"/>
    </source>
</evidence>
<dbReference type="GeneID" id="97858107"/>
<evidence type="ECO:0000313" key="14">
    <source>
        <dbReference type="Proteomes" id="UP000515756"/>
    </source>
</evidence>